<keyword evidence="4" id="KW-0560">Oxidoreductase</keyword>
<evidence type="ECO:0000256" key="3">
    <source>
        <dbReference type="ARBA" id="ARBA00022827"/>
    </source>
</evidence>
<evidence type="ECO:0000256" key="1">
    <source>
        <dbReference type="ARBA" id="ARBA00001974"/>
    </source>
</evidence>
<gene>
    <name evidence="6" type="ORF">PV10_06315</name>
</gene>
<dbReference type="PANTHER" id="PTHR43004:SF19">
    <property type="entry name" value="BINDING MONOOXYGENASE, PUTATIVE (JCVI)-RELATED"/>
    <property type="match status" value="1"/>
</dbReference>
<dbReference type="STRING" id="212818.A0A0D1ZY46"/>
<dbReference type="SUPFAM" id="SSF51905">
    <property type="entry name" value="FAD/NAD(P)-binding domain"/>
    <property type="match status" value="1"/>
</dbReference>
<dbReference type="OrthoDB" id="10016252at2759"/>
<evidence type="ECO:0000313" key="7">
    <source>
        <dbReference type="Proteomes" id="UP000054302"/>
    </source>
</evidence>
<reference evidence="6 7" key="1">
    <citation type="submission" date="2015-01" db="EMBL/GenBank/DDBJ databases">
        <title>The Genome Sequence of Exophiala mesophila CBS40295.</title>
        <authorList>
            <consortium name="The Broad Institute Genomics Platform"/>
            <person name="Cuomo C."/>
            <person name="de Hoog S."/>
            <person name="Gorbushina A."/>
            <person name="Stielow B."/>
            <person name="Teixiera M."/>
            <person name="Abouelleil A."/>
            <person name="Chapman S.B."/>
            <person name="Priest M."/>
            <person name="Young S.K."/>
            <person name="Wortman J."/>
            <person name="Nusbaum C."/>
            <person name="Birren B."/>
        </authorList>
    </citation>
    <scope>NUCLEOTIDE SEQUENCE [LARGE SCALE GENOMIC DNA]</scope>
    <source>
        <strain evidence="6 7">CBS 40295</strain>
    </source>
</reference>
<keyword evidence="7" id="KW-1185">Reference proteome</keyword>
<dbReference type="InterPro" id="IPR002938">
    <property type="entry name" value="FAD-bd"/>
</dbReference>
<dbReference type="RefSeq" id="XP_016223392.1">
    <property type="nucleotide sequence ID" value="XM_016371099.1"/>
</dbReference>
<evidence type="ECO:0000256" key="2">
    <source>
        <dbReference type="ARBA" id="ARBA00022630"/>
    </source>
</evidence>
<dbReference type="InterPro" id="IPR036188">
    <property type="entry name" value="FAD/NAD-bd_sf"/>
</dbReference>
<keyword evidence="3" id="KW-0274">FAD</keyword>
<dbReference type="HOGENOM" id="CLU_009665_2_2_1"/>
<dbReference type="Proteomes" id="UP000054302">
    <property type="component" value="Unassembled WGS sequence"/>
</dbReference>
<dbReference type="Gene3D" id="3.50.50.60">
    <property type="entry name" value="FAD/NAD(P)-binding domain"/>
    <property type="match status" value="1"/>
</dbReference>
<dbReference type="GO" id="GO:0016709">
    <property type="term" value="F:oxidoreductase activity, acting on paired donors, with incorporation or reduction of molecular oxygen, NAD(P)H as one donor, and incorporation of one atom of oxygen"/>
    <property type="evidence" value="ECO:0007669"/>
    <property type="project" value="UniProtKB-ARBA"/>
</dbReference>
<evidence type="ECO:0000256" key="4">
    <source>
        <dbReference type="ARBA" id="ARBA00023002"/>
    </source>
</evidence>
<dbReference type="VEuPathDB" id="FungiDB:PV10_06315"/>
<dbReference type="InterPro" id="IPR050641">
    <property type="entry name" value="RIFMO-like"/>
</dbReference>
<dbReference type="GeneID" id="27324160"/>
<dbReference type="Pfam" id="PF01494">
    <property type="entry name" value="FAD_binding_3"/>
    <property type="match status" value="1"/>
</dbReference>
<dbReference type="Gene3D" id="3.30.9.10">
    <property type="entry name" value="D-Amino Acid Oxidase, subunit A, domain 2"/>
    <property type="match status" value="1"/>
</dbReference>
<sequence length="415" mass="46236">MANNYPVIVVGAGPVGLLTALKLARQQIKVAVLDQSPSTNDSPRAILYGLPAVKVLHQAGVADELRAAGYTPTRVSWRKLGGEIMARLDITYPEKVQDRTLVLPVGELTSILYQSVLKEPTATVLFNHKITSIKQSNDKAVLNVTVGEAGNTVDNDRQAIFEADYVVACDGASSIIRKSLFQNEFPGMTWEKPLIATNLRFHFDLNSLDYDDANFIHHPEHGHLLARIDKTDLWRVAYVDEPNLSPEEYRARLPEKMKIMLPGNPDPDQYTVVAMNPYRVHQRLAPSFRVGRFLLAGDAAHLNSPFGGLGLTTGIVDAGAVSDCVGAVLSGKADETILDKYNEIRRDLFINESDKWSRINYLRVTDPDPETLLERDRFLQTMNAVKGDPAMIEKLKEIEMAIYHDFTAYYKQASE</sequence>
<dbReference type="GO" id="GO:0071949">
    <property type="term" value="F:FAD binding"/>
    <property type="evidence" value="ECO:0007669"/>
    <property type="project" value="InterPro"/>
</dbReference>
<feature type="domain" description="FAD-binding" evidence="5">
    <location>
        <begin position="5"/>
        <end position="347"/>
    </location>
</feature>
<dbReference type="AlphaFoldDB" id="A0A0D1ZY46"/>
<protein>
    <recommendedName>
        <fullName evidence="5">FAD-binding domain-containing protein</fullName>
    </recommendedName>
</protein>
<keyword evidence="2" id="KW-0285">Flavoprotein</keyword>
<dbReference type="PANTHER" id="PTHR43004">
    <property type="entry name" value="TRK SYSTEM POTASSIUM UPTAKE PROTEIN"/>
    <property type="match status" value="1"/>
</dbReference>
<evidence type="ECO:0000259" key="5">
    <source>
        <dbReference type="Pfam" id="PF01494"/>
    </source>
</evidence>
<organism evidence="6 7">
    <name type="scientific">Exophiala mesophila</name>
    <name type="common">Black yeast-like fungus</name>
    <dbReference type="NCBI Taxonomy" id="212818"/>
    <lineage>
        <taxon>Eukaryota</taxon>
        <taxon>Fungi</taxon>
        <taxon>Dikarya</taxon>
        <taxon>Ascomycota</taxon>
        <taxon>Pezizomycotina</taxon>
        <taxon>Eurotiomycetes</taxon>
        <taxon>Chaetothyriomycetidae</taxon>
        <taxon>Chaetothyriales</taxon>
        <taxon>Herpotrichiellaceae</taxon>
        <taxon>Exophiala</taxon>
    </lineage>
</organism>
<accession>A0A0D1ZY46</accession>
<comment type="cofactor">
    <cofactor evidence="1">
        <name>FAD</name>
        <dbReference type="ChEBI" id="CHEBI:57692"/>
    </cofactor>
</comment>
<dbReference type="EMBL" id="KN847523">
    <property type="protein sequence ID" value="KIV91818.1"/>
    <property type="molecule type" value="Genomic_DNA"/>
</dbReference>
<name>A0A0D1ZY46_EXOME</name>
<evidence type="ECO:0000313" key="6">
    <source>
        <dbReference type="EMBL" id="KIV91818.1"/>
    </source>
</evidence>
<dbReference type="PRINTS" id="PR00420">
    <property type="entry name" value="RNGMNOXGNASE"/>
</dbReference>
<proteinExistence type="predicted"/>